<dbReference type="Proteomes" id="UP001497516">
    <property type="component" value="Chromosome 2"/>
</dbReference>
<accession>A0AAV2D5Z9</accession>
<name>A0AAV2D5Z9_9ROSI</name>
<gene>
    <name evidence="2" type="ORF">LTRI10_LOCUS11106</name>
</gene>
<dbReference type="AlphaFoldDB" id="A0AAV2D5Z9"/>
<dbReference type="EMBL" id="OZ034815">
    <property type="protein sequence ID" value="CAL1367441.1"/>
    <property type="molecule type" value="Genomic_DNA"/>
</dbReference>
<protein>
    <recommendedName>
        <fullName evidence="1">FAR1 domain-containing protein</fullName>
    </recommendedName>
</protein>
<dbReference type="Pfam" id="PF03101">
    <property type="entry name" value="FAR1"/>
    <property type="match status" value="1"/>
</dbReference>
<evidence type="ECO:0000313" key="2">
    <source>
        <dbReference type="EMBL" id="CAL1367441.1"/>
    </source>
</evidence>
<dbReference type="InterPro" id="IPR004330">
    <property type="entry name" value="FAR1_DNA_bnd_dom"/>
</dbReference>
<proteinExistence type="predicted"/>
<evidence type="ECO:0000259" key="1">
    <source>
        <dbReference type="Pfam" id="PF03101"/>
    </source>
</evidence>
<feature type="domain" description="FAR1" evidence="1">
    <location>
        <begin position="65"/>
        <end position="151"/>
    </location>
</feature>
<dbReference type="PANTHER" id="PTHR47718:SF15">
    <property type="entry name" value="PROTEIN FAR1-RELATED SEQUENCE 5-LIKE"/>
    <property type="match status" value="1"/>
</dbReference>
<keyword evidence="3" id="KW-1185">Reference proteome</keyword>
<dbReference type="PANTHER" id="PTHR47718">
    <property type="entry name" value="OS01G0519700 PROTEIN"/>
    <property type="match status" value="1"/>
</dbReference>
<reference evidence="2 3" key="1">
    <citation type="submission" date="2024-04" db="EMBL/GenBank/DDBJ databases">
        <authorList>
            <person name="Fracassetti M."/>
        </authorList>
    </citation>
    <scope>NUCLEOTIDE SEQUENCE [LARGE SCALE GENOMIC DNA]</scope>
</reference>
<organism evidence="2 3">
    <name type="scientific">Linum trigynum</name>
    <dbReference type="NCBI Taxonomy" id="586398"/>
    <lineage>
        <taxon>Eukaryota</taxon>
        <taxon>Viridiplantae</taxon>
        <taxon>Streptophyta</taxon>
        <taxon>Embryophyta</taxon>
        <taxon>Tracheophyta</taxon>
        <taxon>Spermatophyta</taxon>
        <taxon>Magnoliopsida</taxon>
        <taxon>eudicotyledons</taxon>
        <taxon>Gunneridae</taxon>
        <taxon>Pentapetalae</taxon>
        <taxon>rosids</taxon>
        <taxon>fabids</taxon>
        <taxon>Malpighiales</taxon>
        <taxon>Linaceae</taxon>
        <taxon>Linum</taxon>
    </lineage>
</organism>
<sequence length="272" mass="31052">MTSAADSPVTMTSEEVLALTSEEVQENAGAGASDTTQDDNVADLIFLQPEDIKKMKFDDTEEAYDFYMDDGLVKGFDIRKSDIGRDKNKVMIWRDYVCSGEGKRRVKSTERKREARGETIFNCRAKMRVKQDNVDGKWYVHQFDDVHTHETIPREYRHYMKGKRRMSDAVKAAINFRRAAGMKTSQIVNLAVSEAGGYDNLGYTRKDAYNYVDKERKEQISEGDAATALAYLQAKCSADEHFVIELKKDDDDRLINIFWADSIYVADYACFG</sequence>
<evidence type="ECO:0000313" key="3">
    <source>
        <dbReference type="Proteomes" id="UP001497516"/>
    </source>
</evidence>